<gene>
    <name evidence="1" type="ORF">B1B_18467</name>
</gene>
<reference evidence="1" key="1">
    <citation type="submission" date="2013-08" db="EMBL/GenBank/DDBJ databases">
        <authorList>
            <person name="Mendez C."/>
            <person name="Richter M."/>
            <person name="Ferrer M."/>
            <person name="Sanchez J."/>
        </authorList>
    </citation>
    <scope>NUCLEOTIDE SEQUENCE</scope>
</reference>
<proteinExistence type="predicted"/>
<name>T0ZKE9_9ZZZZ</name>
<dbReference type="PANTHER" id="PTHR34704:SF1">
    <property type="entry name" value="ATPASE"/>
    <property type="match status" value="1"/>
</dbReference>
<sequence length="153" mass="17760">KRLIKKDDPSIIQQYLENLLKIGIIKKVELFKKKRFAYKIGSPLSRLFYYADEKYGISERKLSEEEAIGIIGEVMPRIVEDNIREHLSDKYGLRESVAEASDYEVDGILLKFSRPYLVLEVKWKTKISNKEINEIEKKLSGFKDGKKDIVCTG</sequence>
<protein>
    <submittedName>
        <fullName evidence="1">Archaeal ATPase</fullName>
    </submittedName>
</protein>
<accession>T0ZKE9</accession>
<evidence type="ECO:0000313" key="1">
    <source>
        <dbReference type="EMBL" id="EQD30310.1"/>
    </source>
</evidence>
<organism evidence="1">
    <name type="scientific">mine drainage metagenome</name>
    <dbReference type="NCBI Taxonomy" id="410659"/>
    <lineage>
        <taxon>unclassified sequences</taxon>
        <taxon>metagenomes</taxon>
        <taxon>ecological metagenomes</taxon>
    </lineage>
</organism>
<dbReference type="EMBL" id="AUZY01012357">
    <property type="protein sequence ID" value="EQD30310.1"/>
    <property type="molecule type" value="Genomic_DNA"/>
</dbReference>
<feature type="non-terminal residue" evidence="1">
    <location>
        <position position="1"/>
    </location>
</feature>
<dbReference type="AlphaFoldDB" id="T0ZKE9"/>
<comment type="caution">
    <text evidence="1">The sequence shown here is derived from an EMBL/GenBank/DDBJ whole genome shotgun (WGS) entry which is preliminary data.</text>
</comment>
<reference evidence="1" key="2">
    <citation type="journal article" date="2014" name="ISME J.">
        <title>Microbial stratification in low pH oxic and suboxic macroscopic growths along an acid mine drainage.</title>
        <authorList>
            <person name="Mendez-Garcia C."/>
            <person name="Mesa V."/>
            <person name="Sprenger R.R."/>
            <person name="Richter M."/>
            <person name="Diez M.S."/>
            <person name="Solano J."/>
            <person name="Bargiela R."/>
            <person name="Golyshina O.V."/>
            <person name="Manteca A."/>
            <person name="Ramos J.L."/>
            <person name="Gallego J.R."/>
            <person name="Llorente I."/>
            <person name="Martins Dos Santos V.A."/>
            <person name="Jensen O.N."/>
            <person name="Pelaez A.I."/>
            <person name="Sanchez J."/>
            <person name="Ferrer M."/>
        </authorList>
    </citation>
    <scope>NUCLEOTIDE SEQUENCE</scope>
</reference>
<dbReference type="PANTHER" id="PTHR34704">
    <property type="entry name" value="ATPASE"/>
    <property type="match status" value="1"/>
</dbReference>